<organism evidence="1">
    <name type="scientific">Hokovirus HKV1</name>
    <dbReference type="NCBI Taxonomy" id="1977638"/>
    <lineage>
        <taxon>Viruses</taxon>
        <taxon>Varidnaviria</taxon>
        <taxon>Bamfordvirae</taxon>
        <taxon>Nucleocytoviricota</taxon>
        <taxon>Megaviricetes</taxon>
        <taxon>Imitervirales</taxon>
        <taxon>Mimiviridae</taxon>
        <taxon>Klosneuvirinae</taxon>
        <taxon>Hokovirus</taxon>
    </lineage>
</organism>
<proteinExistence type="predicted"/>
<reference evidence="1" key="1">
    <citation type="journal article" date="2017" name="Science">
        <title>Giant viruses with an expanded complement of translation system components.</title>
        <authorList>
            <person name="Schulz F."/>
            <person name="Yutin N."/>
            <person name="Ivanova N.N."/>
            <person name="Ortega D.R."/>
            <person name="Lee T.K."/>
            <person name="Vierheilig J."/>
            <person name="Daims H."/>
            <person name="Horn M."/>
            <person name="Wagner M."/>
            <person name="Jensen G.J."/>
            <person name="Kyrpides N.C."/>
            <person name="Koonin E.V."/>
            <person name="Woyke T."/>
        </authorList>
    </citation>
    <scope>NUCLEOTIDE SEQUENCE</scope>
    <source>
        <strain evidence="1">HKV1</strain>
    </source>
</reference>
<sequence length="113" mass="13484">MKYSEILEPVLYFIINHEHKEELLKILDQEIIESQGKCLQGRISRTINILNGYHDSVKIKISDNEQISNLIITLQNKFNNLSELKDNFIKEMLERNYNKEIIDEWIKHIDENV</sequence>
<protein>
    <submittedName>
        <fullName evidence="1">Uncharacterized protein</fullName>
    </submittedName>
</protein>
<accession>A0A1V0SF84</accession>
<dbReference type="EMBL" id="KY684103">
    <property type="protein sequence ID" value="ARF10341.1"/>
    <property type="molecule type" value="Genomic_DNA"/>
</dbReference>
<gene>
    <name evidence="1" type="ORF">Hokovirus_1_220</name>
</gene>
<evidence type="ECO:0000313" key="1">
    <source>
        <dbReference type="EMBL" id="ARF10341.1"/>
    </source>
</evidence>
<name>A0A1V0SF84_9VIRU</name>